<dbReference type="GO" id="GO:0005886">
    <property type="term" value="C:plasma membrane"/>
    <property type="evidence" value="ECO:0007669"/>
    <property type="project" value="UniProtKB-SubCell"/>
</dbReference>
<dbReference type="SUPFAM" id="SSF48317">
    <property type="entry name" value="Acid phosphatase/Vanadium-dependent haloperoxidase"/>
    <property type="match status" value="1"/>
</dbReference>
<dbReference type="Proteomes" id="UP000182725">
    <property type="component" value="Unassembled WGS sequence"/>
</dbReference>
<evidence type="ECO:0000256" key="7">
    <source>
        <dbReference type="SAM" id="Phobius"/>
    </source>
</evidence>
<keyword evidence="6 7" id="KW-0472">Membrane</keyword>
<proteinExistence type="predicted"/>
<evidence type="ECO:0000256" key="4">
    <source>
        <dbReference type="ARBA" id="ARBA00022801"/>
    </source>
</evidence>
<feature type="domain" description="Phosphatidic acid phosphatase type 2/haloperoxidase" evidence="8">
    <location>
        <begin position="105"/>
        <end position="209"/>
    </location>
</feature>
<dbReference type="PANTHER" id="PTHR14969">
    <property type="entry name" value="SPHINGOSINE-1-PHOSPHATE PHOSPHOHYDROLASE"/>
    <property type="match status" value="1"/>
</dbReference>
<feature type="transmembrane region" description="Helical" evidence="7">
    <location>
        <begin position="78"/>
        <end position="99"/>
    </location>
</feature>
<name>A0A1H5MZC3_9MICC</name>
<evidence type="ECO:0000256" key="3">
    <source>
        <dbReference type="ARBA" id="ARBA00022692"/>
    </source>
</evidence>
<keyword evidence="2" id="KW-1003">Cell membrane</keyword>
<keyword evidence="4" id="KW-0378">Hydrolase</keyword>
<evidence type="ECO:0000256" key="1">
    <source>
        <dbReference type="ARBA" id="ARBA00004651"/>
    </source>
</evidence>
<organism evidence="9 10">
    <name type="scientific">Arthrobacter alpinus</name>
    <dbReference type="NCBI Taxonomy" id="656366"/>
    <lineage>
        <taxon>Bacteria</taxon>
        <taxon>Bacillati</taxon>
        <taxon>Actinomycetota</taxon>
        <taxon>Actinomycetes</taxon>
        <taxon>Micrococcales</taxon>
        <taxon>Micrococcaceae</taxon>
        <taxon>Arthrobacter</taxon>
    </lineage>
</organism>
<gene>
    <name evidence="9" type="ORF">SAMN04489740_3256</name>
</gene>
<comment type="subcellular location">
    <subcellularLocation>
        <location evidence="1">Cell membrane</location>
        <topology evidence="1">Multi-pass membrane protein</topology>
    </subcellularLocation>
</comment>
<evidence type="ECO:0000259" key="8">
    <source>
        <dbReference type="SMART" id="SM00014"/>
    </source>
</evidence>
<evidence type="ECO:0000313" key="9">
    <source>
        <dbReference type="EMBL" id="SEE94606.1"/>
    </source>
</evidence>
<dbReference type="AlphaFoldDB" id="A0A1H5MZC3"/>
<evidence type="ECO:0000313" key="10">
    <source>
        <dbReference type="Proteomes" id="UP000182725"/>
    </source>
</evidence>
<dbReference type="RefSeq" id="WP_074712438.1">
    <property type="nucleotide sequence ID" value="NZ_FNTV01000001.1"/>
</dbReference>
<dbReference type="Pfam" id="PF01569">
    <property type="entry name" value="PAP2"/>
    <property type="match status" value="1"/>
</dbReference>
<dbReference type="SMART" id="SM00014">
    <property type="entry name" value="acidPPc"/>
    <property type="match status" value="1"/>
</dbReference>
<keyword evidence="5 7" id="KW-1133">Transmembrane helix</keyword>
<dbReference type="GO" id="GO:0016787">
    <property type="term" value="F:hydrolase activity"/>
    <property type="evidence" value="ECO:0007669"/>
    <property type="project" value="UniProtKB-KW"/>
</dbReference>
<dbReference type="PANTHER" id="PTHR14969:SF62">
    <property type="entry name" value="DECAPRENYLPHOSPHORYL-5-PHOSPHORIBOSE PHOSPHATASE RV3807C-RELATED"/>
    <property type="match status" value="1"/>
</dbReference>
<dbReference type="CDD" id="cd03392">
    <property type="entry name" value="PAP2_like_2"/>
    <property type="match status" value="1"/>
</dbReference>
<reference evidence="9 10" key="1">
    <citation type="submission" date="2016-10" db="EMBL/GenBank/DDBJ databases">
        <authorList>
            <person name="de Groot N.N."/>
        </authorList>
    </citation>
    <scope>NUCLEOTIDE SEQUENCE [LARGE SCALE GENOMIC DNA]</scope>
    <source>
        <strain evidence="9 10">DSM 22274</strain>
    </source>
</reference>
<evidence type="ECO:0000256" key="2">
    <source>
        <dbReference type="ARBA" id="ARBA00022475"/>
    </source>
</evidence>
<evidence type="ECO:0000256" key="5">
    <source>
        <dbReference type="ARBA" id="ARBA00022989"/>
    </source>
</evidence>
<feature type="transmembrane region" description="Helical" evidence="7">
    <location>
        <begin position="147"/>
        <end position="164"/>
    </location>
</feature>
<dbReference type="InterPro" id="IPR000326">
    <property type="entry name" value="PAP2/HPO"/>
</dbReference>
<accession>A0A1H5MZC3</accession>
<keyword evidence="3 7" id="KW-0812">Transmembrane</keyword>
<dbReference type="Gene3D" id="1.20.144.10">
    <property type="entry name" value="Phosphatidic acid phosphatase type 2/haloperoxidase"/>
    <property type="match status" value="2"/>
</dbReference>
<feature type="transmembrane region" description="Helical" evidence="7">
    <location>
        <begin position="26"/>
        <end position="46"/>
    </location>
</feature>
<dbReference type="InterPro" id="IPR036938">
    <property type="entry name" value="PAP2/HPO_sf"/>
</dbReference>
<evidence type="ECO:0000256" key="6">
    <source>
        <dbReference type="ARBA" id="ARBA00023136"/>
    </source>
</evidence>
<sequence length="236" mass="25842">MPSQSNLLSTSVGTVLRPVKFSRGRLLWVSLPALALLLGGAAILWLTGNNPPFQGVDDAWYRTMLASRTPWLTDVNRVLNFVGNSGMVIYCSAVFLVLLRRHRRIALFLATANLAALGLTHLIKFLVARPRPEDRLVAVDSGSYPSGHVSGTVTAMLVTALILGRLWMWVSGSILSAAMIYSRTYLGAHWISDTIAGALLGIGLTLLIWTAFYTSRRRITNGRQTRNAHSLDPKNS</sequence>
<feature type="transmembrane region" description="Helical" evidence="7">
    <location>
        <begin position="194"/>
        <end position="214"/>
    </location>
</feature>
<dbReference type="EMBL" id="FNTV01000001">
    <property type="protein sequence ID" value="SEE94606.1"/>
    <property type="molecule type" value="Genomic_DNA"/>
</dbReference>
<feature type="transmembrane region" description="Helical" evidence="7">
    <location>
        <begin position="106"/>
        <end position="127"/>
    </location>
</feature>
<protein>
    <submittedName>
        <fullName evidence="9">Undecaprenyl-diphosphatase</fullName>
    </submittedName>
</protein>